<feature type="region of interest" description="Disordered" evidence="3">
    <location>
        <begin position="203"/>
        <end position="228"/>
    </location>
</feature>
<organism evidence="5 6">
    <name type="scientific">Absidia repens</name>
    <dbReference type="NCBI Taxonomy" id="90262"/>
    <lineage>
        <taxon>Eukaryota</taxon>
        <taxon>Fungi</taxon>
        <taxon>Fungi incertae sedis</taxon>
        <taxon>Mucoromycota</taxon>
        <taxon>Mucoromycotina</taxon>
        <taxon>Mucoromycetes</taxon>
        <taxon>Mucorales</taxon>
        <taxon>Cunninghamellaceae</taxon>
        <taxon>Absidia</taxon>
    </lineage>
</organism>
<evidence type="ECO:0000256" key="3">
    <source>
        <dbReference type="SAM" id="MobiDB-lite"/>
    </source>
</evidence>
<name>A0A1X2ITX6_9FUNG</name>
<dbReference type="AlphaFoldDB" id="A0A1X2ITX6"/>
<feature type="compositionally biased region" description="Low complexity" evidence="3">
    <location>
        <begin position="203"/>
        <end position="222"/>
    </location>
</feature>
<keyword evidence="2" id="KW-0539">Nucleus</keyword>
<dbReference type="OrthoDB" id="5575144at2759"/>
<accession>A0A1X2ITX6</accession>
<feature type="compositionally biased region" description="Polar residues" evidence="3">
    <location>
        <begin position="246"/>
        <end position="265"/>
    </location>
</feature>
<dbReference type="EMBL" id="MCGE01000004">
    <property type="protein sequence ID" value="ORZ22212.1"/>
    <property type="molecule type" value="Genomic_DNA"/>
</dbReference>
<keyword evidence="6" id="KW-1185">Reference proteome</keyword>
<sequence>MFANSQFYQGYPQSQAPNTSGMNASQAQIPDHSQLNMPQPSAITGTFHPSLGQEYPNGKPKRKQVRNACTNCQKACKKCDDQRPCPRCVKYGQTESCVDSVRKERQKGLKRGPYKKRKQGEGDASATSAAPNMPVSALPNGIYPPPTTAVAGDNRGAIAYQSYGNTAHFENFSSFQNGQYLPYNLLNNMNTMIQQAAANANANGTAKNNAQQQNDGGNNNKASTETDENGKLSILSQLCTAVLDHNPNTTTDASSENKASITDNENQSKAKAETDTPAVGESIVSQTSDSHAHESTTTTTTTTMNNESNTTVLAESNQTAADSDNGSQYGTPEATADIDVPDNKN</sequence>
<keyword evidence="1" id="KW-0479">Metal-binding</keyword>
<protein>
    <recommendedName>
        <fullName evidence="4">Zn(2)-C6 fungal-type domain-containing protein</fullName>
    </recommendedName>
</protein>
<dbReference type="STRING" id="90262.A0A1X2ITX6"/>
<feature type="compositionally biased region" description="Basic residues" evidence="3">
    <location>
        <begin position="108"/>
        <end position="118"/>
    </location>
</feature>
<reference evidence="5 6" key="1">
    <citation type="submission" date="2016-07" db="EMBL/GenBank/DDBJ databases">
        <title>Pervasive Adenine N6-methylation of Active Genes in Fungi.</title>
        <authorList>
            <consortium name="DOE Joint Genome Institute"/>
            <person name="Mondo S.J."/>
            <person name="Dannebaum R.O."/>
            <person name="Kuo R.C."/>
            <person name="Labutti K."/>
            <person name="Haridas S."/>
            <person name="Kuo A."/>
            <person name="Salamov A."/>
            <person name="Ahrendt S.R."/>
            <person name="Lipzen A."/>
            <person name="Sullivan W."/>
            <person name="Andreopoulos W.B."/>
            <person name="Clum A."/>
            <person name="Lindquist E."/>
            <person name="Daum C."/>
            <person name="Ramamoorthy G.K."/>
            <person name="Gryganskyi A."/>
            <person name="Culley D."/>
            <person name="Magnuson J.K."/>
            <person name="James T.Y."/>
            <person name="O'Malley M.A."/>
            <person name="Stajich J.E."/>
            <person name="Spatafora J.W."/>
            <person name="Visel A."/>
            <person name="Grigoriev I.V."/>
        </authorList>
    </citation>
    <scope>NUCLEOTIDE SEQUENCE [LARGE SCALE GENOMIC DNA]</scope>
    <source>
        <strain evidence="5 6">NRRL 1336</strain>
    </source>
</reference>
<comment type="caution">
    <text evidence="5">The sequence shown here is derived from an EMBL/GenBank/DDBJ whole genome shotgun (WGS) entry which is preliminary data.</text>
</comment>
<feature type="region of interest" description="Disordered" evidence="3">
    <location>
        <begin position="1"/>
        <end position="62"/>
    </location>
</feature>
<dbReference type="GO" id="GO:0008270">
    <property type="term" value="F:zinc ion binding"/>
    <property type="evidence" value="ECO:0007669"/>
    <property type="project" value="InterPro"/>
</dbReference>
<feature type="region of interest" description="Disordered" evidence="3">
    <location>
        <begin position="99"/>
        <end position="141"/>
    </location>
</feature>
<dbReference type="SUPFAM" id="SSF57701">
    <property type="entry name" value="Zn2/Cys6 DNA-binding domain"/>
    <property type="match status" value="1"/>
</dbReference>
<feature type="compositionally biased region" description="Low complexity" evidence="3">
    <location>
        <begin position="295"/>
        <end position="311"/>
    </location>
</feature>
<dbReference type="InterPro" id="IPR036864">
    <property type="entry name" value="Zn2-C6_fun-type_DNA-bd_sf"/>
</dbReference>
<evidence type="ECO:0000313" key="6">
    <source>
        <dbReference type="Proteomes" id="UP000193560"/>
    </source>
</evidence>
<dbReference type="PANTHER" id="PTHR47659:SF7">
    <property type="entry name" value="FUNGAL TRANSCRIPTIONAL REGULATORY PROTEIN, N-TERMINAL DOMAIN-CONTAINING PROTEIN"/>
    <property type="match status" value="1"/>
</dbReference>
<dbReference type="Proteomes" id="UP000193560">
    <property type="component" value="Unassembled WGS sequence"/>
</dbReference>
<feature type="domain" description="Zn(2)-C6 fungal-type" evidence="4">
    <location>
        <begin position="68"/>
        <end position="99"/>
    </location>
</feature>
<evidence type="ECO:0000313" key="5">
    <source>
        <dbReference type="EMBL" id="ORZ22212.1"/>
    </source>
</evidence>
<feature type="region of interest" description="Disordered" evidence="3">
    <location>
        <begin position="245"/>
        <end position="345"/>
    </location>
</feature>
<feature type="compositionally biased region" description="Polar residues" evidence="3">
    <location>
        <begin position="312"/>
        <end position="330"/>
    </location>
</feature>
<dbReference type="PANTHER" id="PTHR47659">
    <property type="entry name" value="ZN(II)2CYS6 TRANSCRIPTION FACTOR (EUROFUNG)-RELATED"/>
    <property type="match status" value="1"/>
</dbReference>
<evidence type="ECO:0000259" key="4">
    <source>
        <dbReference type="PROSITE" id="PS50048"/>
    </source>
</evidence>
<gene>
    <name evidence="5" type="ORF">BCR42DRAFT_405726</name>
</gene>
<dbReference type="CDD" id="cd00067">
    <property type="entry name" value="GAL4"/>
    <property type="match status" value="1"/>
</dbReference>
<evidence type="ECO:0000256" key="2">
    <source>
        <dbReference type="ARBA" id="ARBA00023242"/>
    </source>
</evidence>
<dbReference type="InterPro" id="IPR001138">
    <property type="entry name" value="Zn2Cys6_DnaBD"/>
</dbReference>
<dbReference type="GO" id="GO:0000981">
    <property type="term" value="F:DNA-binding transcription factor activity, RNA polymerase II-specific"/>
    <property type="evidence" value="ECO:0007669"/>
    <property type="project" value="InterPro"/>
</dbReference>
<proteinExistence type="predicted"/>
<dbReference type="InterPro" id="IPR050335">
    <property type="entry name" value="ERT1_acuK_gluconeogen_tf"/>
</dbReference>
<evidence type="ECO:0000256" key="1">
    <source>
        <dbReference type="ARBA" id="ARBA00022723"/>
    </source>
</evidence>
<dbReference type="SMART" id="SM00066">
    <property type="entry name" value="GAL4"/>
    <property type="match status" value="1"/>
</dbReference>
<feature type="compositionally biased region" description="Polar residues" evidence="3">
    <location>
        <begin position="1"/>
        <end position="44"/>
    </location>
</feature>
<dbReference type="PROSITE" id="PS50048">
    <property type="entry name" value="ZN2_CY6_FUNGAL_2"/>
    <property type="match status" value="1"/>
</dbReference>